<comment type="caution">
    <text evidence="1">The sequence shown here is derived from an EMBL/GenBank/DDBJ whole genome shotgun (WGS) entry which is preliminary data.</text>
</comment>
<evidence type="ECO:0000313" key="1">
    <source>
        <dbReference type="EMBL" id="KAI5672472.1"/>
    </source>
</evidence>
<name>A0ACC0BIJ3_CATRO</name>
<reference evidence="2" key="1">
    <citation type="journal article" date="2023" name="Nat. Plants">
        <title>Single-cell RNA sequencing provides a high-resolution roadmap for understanding the multicellular compartmentation of specialized metabolism.</title>
        <authorList>
            <person name="Sun S."/>
            <person name="Shen X."/>
            <person name="Li Y."/>
            <person name="Li Y."/>
            <person name="Wang S."/>
            <person name="Li R."/>
            <person name="Zhang H."/>
            <person name="Shen G."/>
            <person name="Guo B."/>
            <person name="Wei J."/>
            <person name="Xu J."/>
            <person name="St-Pierre B."/>
            <person name="Chen S."/>
            <person name="Sun C."/>
        </authorList>
    </citation>
    <scope>NUCLEOTIDE SEQUENCE [LARGE SCALE GENOMIC DNA]</scope>
</reference>
<evidence type="ECO:0000313" key="2">
    <source>
        <dbReference type="Proteomes" id="UP001060085"/>
    </source>
</evidence>
<proteinExistence type="predicted"/>
<protein>
    <submittedName>
        <fullName evidence="1">Uncharacterized protein</fullName>
    </submittedName>
</protein>
<sequence>MSSISILNSQSSSSCVLINGFTTSTTVSKNGISNHQQMCTRAVTAIRIPGIDDPYQKLSVPKMICRFFLFPEVPIFLFHQVPRTSSMPPTPCLYLSTVINISIVEVKYKRHNNCSL</sequence>
<dbReference type="EMBL" id="CM044703">
    <property type="protein sequence ID" value="KAI5672472.1"/>
    <property type="molecule type" value="Genomic_DNA"/>
</dbReference>
<gene>
    <name evidence="1" type="ORF">M9H77_12836</name>
</gene>
<keyword evidence="2" id="KW-1185">Reference proteome</keyword>
<organism evidence="1 2">
    <name type="scientific">Catharanthus roseus</name>
    <name type="common">Madagascar periwinkle</name>
    <name type="synonym">Vinca rosea</name>
    <dbReference type="NCBI Taxonomy" id="4058"/>
    <lineage>
        <taxon>Eukaryota</taxon>
        <taxon>Viridiplantae</taxon>
        <taxon>Streptophyta</taxon>
        <taxon>Embryophyta</taxon>
        <taxon>Tracheophyta</taxon>
        <taxon>Spermatophyta</taxon>
        <taxon>Magnoliopsida</taxon>
        <taxon>eudicotyledons</taxon>
        <taxon>Gunneridae</taxon>
        <taxon>Pentapetalae</taxon>
        <taxon>asterids</taxon>
        <taxon>lamiids</taxon>
        <taxon>Gentianales</taxon>
        <taxon>Apocynaceae</taxon>
        <taxon>Rauvolfioideae</taxon>
        <taxon>Vinceae</taxon>
        <taxon>Catharanthinae</taxon>
        <taxon>Catharanthus</taxon>
    </lineage>
</organism>
<accession>A0ACC0BIJ3</accession>
<dbReference type="Proteomes" id="UP001060085">
    <property type="component" value="Linkage Group LG03"/>
</dbReference>